<dbReference type="InterPro" id="IPR001085">
    <property type="entry name" value="Ser_HO-MeTrfase"/>
</dbReference>
<dbReference type="EMBL" id="CP034346">
    <property type="protein sequence ID" value="AZS16359.1"/>
    <property type="molecule type" value="Genomic_DNA"/>
</dbReference>
<keyword evidence="5 6" id="KW-0663">Pyridoxal phosphate</keyword>
<comment type="pathway">
    <text evidence="6">One-carbon metabolism; tetrahydrofolate interconversion.</text>
</comment>
<dbReference type="Proteomes" id="UP000270678">
    <property type="component" value="Chromosome"/>
</dbReference>
<dbReference type="GO" id="GO:0004372">
    <property type="term" value="F:glycine hydroxymethyltransferase activity"/>
    <property type="evidence" value="ECO:0007669"/>
    <property type="project" value="UniProtKB-UniRule"/>
</dbReference>
<keyword evidence="6" id="KW-0963">Cytoplasm</keyword>
<feature type="site" description="Plays an important role in substrate specificity" evidence="6">
    <location>
        <position position="246"/>
    </location>
</feature>
<dbReference type="GO" id="GO:0008168">
    <property type="term" value="F:methyltransferase activity"/>
    <property type="evidence" value="ECO:0007669"/>
    <property type="project" value="UniProtKB-KW"/>
</dbReference>
<dbReference type="GO" id="GO:0032259">
    <property type="term" value="P:methylation"/>
    <property type="evidence" value="ECO:0007669"/>
    <property type="project" value="UniProtKB-KW"/>
</dbReference>
<dbReference type="Gene3D" id="3.90.1150.10">
    <property type="entry name" value="Aspartate Aminotransferase, domain 1"/>
    <property type="match status" value="1"/>
</dbReference>
<dbReference type="InterPro" id="IPR049943">
    <property type="entry name" value="Ser_HO-MeTrfase-like"/>
</dbReference>
<dbReference type="OrthoDB" id="9803846at2"/>
<dbReference type="GO" id="GO:0030170">
    <property type="term" value="F:pyridoxal phosphate binding"/>
    <property type="evidence" value="ECO:0007669"/>
    <property type="project" value="UniProtKB-UniRule"/>
</dbReference>
<keyword evidence="6 9" id="KW-0808">Transferase</keyword>
<accession>A0A3Q9ICX8</accession>
<protein>
    <recommendedName>
        <fullName evidence="6">Serine hydroxymethyltransferase</fullName>
        <shortName evidence="6">SHMT</shortName>
        <shortName evidence="6">Serine methylase</shortName>
        <ecNumber evidence="6">2.1.2.1</ecNumber>
    </recommendedName>
</protein>
<dbReference type="UniPathway" id="UPA00288">
    <property type="reaction ID" value="UER01023"/>
</dbReference>
<name>A0A3Q9ICX8_9BACL</name>
<dbReference type="GO" id="GO:0005829">
    <property type="term" value="C:cytosol"/>
    <property type="evidence" value="ECO:0007669"/>
    <property type="project" value="TreeGrafter"/>
</dbReference>
<evidence type="ECO:0000256" key="5">
    <source>
        <dbReference type="ARBA" id="ARBA00022898"/>
    </source>
</evidence>
<comment type="pathway">
    <text evidence="6">Amino-acid biosynthesis; glycine biosynthesis; glycine from L-serine: step 1/1.</text>
</comment>
<proteinExistence type="inferred from homology"/>
<comment type="subunit">
    <text evidence="6">Homodimer.</text>
</comment>
<dbReference type="InterPro" id="IPR015422">
    <property type="entry name" value="PyrdxlP-dep_Trfase_small"/>
</dbReference>
<comment type="similarity">
    <text evidence="2 6">Belongs to the SHMT family.</text>
</comment>
<sequence>MRVKFNYWSTNDHTLIDLLANGLDDLKELDNQLYSLFCVEHKRQMNELMMVASCSIVPPAVLICQSMSAGNVTAEGYPGRRYHAGCENIDAIENAAIERAKQVFHAQYANVQPHSASSANQIVLFSLLNPGDTILGMDLPSGGHLSHGAKISYSGTCFNAVSYSLSEDFLIDYDQVESLAIKHRPKLIICGTTAYPRQVDFKRFREIADKVGAYLLADISHIAGLVIAGLHPSPIDYAHVITTCTHKQIFGPRGGLILSGKDAGMLLHDKKKSLAEHIQRAVFPFFQGAPIPNMIAAKAMALQLTQTENYKTTMYRILDNSRVLGAALMSLGFDIITGGTDTHIVLIDLTRNGISGNLAERALEQCGIIVNKNNVPNRNSKSTISMGIRLGTNSLAQRGFGQIEMMCCAEIISKVIGNMTGDTWDTVAVNDSIRKNVREQVGELCNRFPIFNY</sequence>
<dbReference type="AlphaFoldDB" id="A0A3Q9ICX8"/>
<comment type="function">
    <text evidence="6">Catalyzes the reversible interconversion of serine and glycine with tetrahydrofolate (THF) serving as the one-carbon carrier. This reaction serves as the major source of one-carbon groups required for the biosynthesis of purines, thymidylate, methionine, and other important biomolecules. Also exhibits THF-independent aldolase activity toward beta-hydroxyamino acids, producing glycine and aldehydes, via a retro-aldol mechanism.</text>
</comment>
<dbReference type="PANTHER" id="PTHR11680">
    <property type="entry name" value="SERINE HYDROXYMETHYLTRANSFERASE"/>
    <property type="match status" value="1"/>
</dbReference>
<dbReference type="GO" id="GO:0035999">
    <property type="term" value="P:tetrahydrofolate interconversion"/>
    <property type="evidence" value="ECO:0007669"/>
    <property type="project" value="UniProtKB-UniRule"/>
</dbReference>
<reference evidence="10" key="1">
    <citation type="submission" date="2018-12" db="EMBL/GenBank/DDBJ databases">
        <title>Complete genome sequence of Paenibacillus sp. MBLB1234.</title>
        <authorList>
            <person name="Nam Y.-D."/>
            <person name="Kang J."/>
            <person name="Chung W.-H."/>
            <person name="Park Y.S."/>
        </authorList>
    </citation>
    <scope>NUCLEOTIDE SEQUENCE [LARGE SCALE GENOMIC DNA]</scope>
    <source>
        <strain evidence="10">MBLB1234</strain>
    </source>
</reference>
<evidence type="ECO:0000256" key="1">
    <source>
        <dbReference type="ARBA" id="ARBA00001933"/>
    </source>
</evidence>
<evidence type="ECO:0000313" key="9">
    <source>
        <dbReference type="EMBL" id="AZS16359.1"/>
    </source>
</evidence>
<dbReference type="PANTHER" id="PTHR11680:SF35">
    <property type="entry name" value="SERINE HYDROXYMETHYLTRANSFERASE 1"/>
    <property type="match status" value="1"/>
</dbReference>
<dbReference type="Pfam" id="PF00464">
    <property type="entry name" value="SHMT"/>
    <property type="match status" value="1"/>
</dbReference>
<dbReference type="PIRSF" id="PIRSF000412">
    <property type="entry name" value="SHMT"/>
    <property type="match status" value="1"/>
</dbReference>
<dbReference type="EC" id="2.1.2.1" evidence="6"/>
<keyword evidence="10" id="KW-1185">Reference proteome</keyword>
<comment type="caution">
    <text evidence="6">Lacks conserved residue(s) required for the propagation of feature annotation.</text>
</comment>
<feature type="modified residue" description="N6-(pyridoxal phosphate)lysine" evidence="6 7">
    <location>
        <position position="247"/>
    </location>
</feature>
<organism evidence="9 10">
    <name type="scientific">Paenibacillus lutimineralis</name>
    <dbReference type="NCBI Taxonomy" id="2707005"/>
    <lineage>
        <taxon>Bacteria</taxon>
        <taxon>Bacillati</taxon>
        <taxon>Bacillota</taxon>
        <taxon>Bacilli</taxon>
        <taxon>Bacillales</taxon>
        <taxon>Paenibacillaceae</taxon>
        <taxon>Paenibacillus</taxon>
    </lineage>
</organism>
<evidence type="ECO:0000313" key="10">
    <source>
        <dbReference type="Proteomes" id="UP000270678"/>
    </source>
</evidence>
<dbReference type="InterPro" id="IPR015421">
    <property type="entry name" value="PyrdxlP-dep_Trfase_major"/>
</dbReference>
<dbReference type="Gene3D" id="3.40.640.10">
    <property type="entry name" value="Type I PLP-dependent aspartate aminotransferase-like (Major domain)"/>
    <property type="match status" value="1"/>
</dbReference>
<keyword evidence="4 6" id="KW-0028">Amino-acid biosynthesis</keyword>
<feature type="binding site" evidence="6">
    <location>
        <position position="139"/>
    </location>
    <ligand>
        <name>(6S)-5,6,7,8-tetrahydrofolate</name>
        <dbReference type="ChEBI" id="CHEBI:57453"/>
    </ligand>
</feature>
<evidence type="ECO:0000256" key="3">
    <source>
        <dbReference type="ARBA" id="ARBA00022563"/>
    </source>
</evidence>
<dbReference type="NCBIfam" id="NF000586">
    <property type="entry name" value="PRK00011.1"/>
    <property type="match status" value="1"/>
</dbReference>
<comment type="catalytic activity">
    <reaction evidence="6">
        <text>(6R)-5,10-methylene-5,6,7,8-tetrahydrofolate + glycine + H2O = (6S)-5,6,7,8-tetrahydrofolate + L-serine</text>
        <dbReference type="Rhea" id="RHEA:15481"/>
        <dbReference type="ChEBI" id="CHEBI:15377"/>
        <dbReference type="ChEBI" id="CHEBI:15636"/>
        <dbReference type="ChEBI" id="CHEBI:33384"/>
        <dbReference type="ChEBI" id="CHEBI:57305"/>
        <dbReference type="ChEBI" id="CHEBI:57453"/>
        <dbReference type="EC" id="2.1.2.1"/>
    </reaction>
</comment>
<dbReference type="GO" id="GO:0019264">
    <property type="term" value="P:glycine biosynthetic process from serine"/>
    <property type="evidence" value="ECO:0007669"/>
    <property type="project" value="UniProtKB-UniRule"/>
</dbReference>
<feature type="domain" description="Serine hydroxymethyltransferase-like" evidence="8">
    <location>
        <begin position="26"/>
        <end position="411"/>
    </location>
</feature>
<keyword evidence="9" id="KW-0489">Methyltransferase</keyword>
<evidence type="ECO:0000256" key="6">
    <source>
        <dbReference type="HAMAP-Rule" id="MF_00051"/>
    </source>
</evidence>
<gene>
    <name evidence="6" type="primary">glyA</name>
    <name evidence="9" type="ORF">EI981_19170</name>
</gene>
<dbReference type="HAMAP" id="MF_00051">
    <property type="entry name" value="SHMT"/>
    <property type="match status" value="1"/>
</dbReference>
<dbReference type="InterPro" id="IPR015424">
    <property type="entry name" value="PyrdxlP-dep_Trfase"/>
</dbReference>
<comment type="cofactor">
    <cofactor evidence="1 6 7">
        <name>pyridoxal 5'-phosphate</name>
        <dbReference type="ChEBI" id="CHEBI:597326"/>
    </cofactor>
</comment>
<evidence type="ECO:0000256" key="4">
    <source>
        <dbReference type="ARBA" id="ARBA00022605"/>
    </source>
</evidence>
<dbReference type="CDD" id="cd00378">
    <property type="entry name" value="SHMT"/>
    <property type="match status" value="1"/>
</dbReference>
<feature type="binding site" evidence="6">
    <location>
        <begin position="143"/>
        <end position="145"/>
    </location>
    <ligand>
        <name>(6S)-5,6,7,8-tetrahydrofolate</name>
        <dbReference type="ChEBI" id="CHEBI:57453"/>
    </ligand>
</feature>
<dbReference type="UniPathway" id="UPA00193"/>
<comment type="subcellular location">
    <subcellularLocation>
        <location evidence="6">Cytoplasm</location>
    </subcellularLocation>
</comment>
<dbReference type="SUPFAM" id="SSF53383">
    <property type="entry name" value="PLP-dependent transferases"/>
    <property type="match status" value="1"/>
</dbReference>
<evidence type="ECO:0000256" key="7">
    <source>
        <dbReference type="PIRSR" id="PIRSR000412-50"/>
    </source>
</evidence>
<dbReference type="KEGG" id="plut:EI981_19170"/>
<dbReference type="InterPro" id="IPR039429">
    <property type="entry name" value="SHMT-like_dom"/>
</dbReference>
<evidence type="ECO:0000256" key="2">
    <source>
        <dbReference type="ARBA" id="ARBA00006376"/>
    </source>
</evidence>
<evidence type="ECO:0000259" key="8">
    <source>
        <dbReference type="Pfam" id="PF00464"/>
    </source>
</evidence>
<keyword evidence="3 6" id="KW-0554">One-carbon metabolism</keyword>